<dbReference type="EMBL" id="BKCP01006049">
    <property type="protein sequence ID" value="GER41020.1"/>
    <property type="molecule type" value="Genomic_DNA"/>
</dbReference>
<protein>
    <submittedName>
        <fullName evidence="1">Ubiquitin-like superfamily protein</fullName>
    </submittedName>
</protein>
<dbReference type="Proteomes" id="UP000325081">
    <property type="component" value="Unassembled WGS sequence"/>
</dbReference>
<evidence type="ECO:0000313" key="2">
    <source>
        <dbReference type="Proteomes" id="UP000325081"/>
    </source>
</evidence>
<name>A0A5A7Q728_STRAF</name>
<comment type="caution">
    <text evidence="1">The sequence shown here is derived from an EMBL/GenBank/DDBJ whole genome shotgun (WGS) entry which is preliminary data.</text>
</comment>
<keyword evidence="2" id="KW-1185">Reference proteome</keyword>
<reference evidence="2" key="1">
    <citation type="journal article" date="2019" name="Curr. Biol.">
        <title>Genome Sequence of Striga asiatica Provides Insight into the Evolution of Plant Parasitism.</title>
        <authorList>
            <person name="Yoshida S."/>
            <person name="Kim S."/>
            <person name="Wafula E.K."/>
            <person name="Tanskanen J."/>
            <person name="Kim Y.M."/>
            <person name="Honaas L."/>
            <person name="Yang Z."/>
            <person name="Spallek T."/>
            <person name="Conn C.E."/>
            <person name="Ichihashi Y."/>
            <person name="Cheong K."/>
            <person name="Cui S."/>
            <person name="Der J.P."/>
            <person name="Gundlach H."/>
            <person name="Jiao Y."/>
            <person name="Hori C."/>
            <person name="Ishida J.K."/>
            <person name="Kasahara H."/>
            <person name="Kiba T."/>
            <person name="Kim M.S."/>
            <person name="Koo N."/>
            <person name="Laohavisit A."/>
            <person name="Lee Y.H."/>
            <person name="Lumba S."/>
            <person name="McCourt P."/>
            <person name="Mortimer J.C."/>
            <person name="Mutuku J.M."/>
            <person name="Nomura T."/>
            <person name="Sasaki-Sekimoto Y."/>
            <person name="Seto Y."/>
            <person name="Wang Y."/>
            <person name="Wakatake T."/>
            <person name="Sakakibara H."/>
            <person name="Demura T."/>
            <person name="Yamaguchi S."/>
            <person name="Yoneyama K."/>
            <person name="Manabe R.I."/>
            <person name="Nelson D.C."/>
            <person name="Schulman A.H."/>
            <person name="Timko M.P."/>
            <person name="dePamphilis C.W."/>
            <person name="Choi D."/>
            <person name="Shirasu K."/>
        </authorList>
    </citation>
    <scope>NUCLEOTIDE SEQUENCE [LARGE SCALE GENOMIC DNA]</scope>
    <source>
        <strain evidence="2">cv. UVA1</strain>
    </source>
</reference>
<evidence type="ECO:0000313" key="1">
    <source>
        <dbReference type="EMBL" id="GER41020.1"/>
    </source>
</evidence>
<dbReference type="AlphaFoldDB" id="A0A5A7Q728"/>
<sequence length="163" mass="18577">MKIPISWKTTVYNKVDPFSDQTKKKKSYPKNQNLGPLVKKRLKWKAEKLIRNWGNFNLPSLAILTPPSSTSEAAAGPRHLFWECALSEGNAAAAEEVEIDEKCRQRAQLLLRRKMEEDLENKVEFAIDSAMETNSALCSTGCEPVTSEFSYRLCLDKRYFMGL</sequence>
<organism evidence="1 2">
    <name type="scientific">Striga asiatica</name>
    <name type="common">Asiatic witchweed</name>
    <name type="synonym">Buchnera asiatica</name>
    <dbReference type="NCBI Taxonomy" id="4170"/>
    <lineage>
        <taxon>Eukaryota</taxon>
        <taxon>Viridiplantae</taxon>
        <taxon>Streptophyta</taxon>
        <taxon>Embryophyta</taxon>
        <taxon>Tracheophyta</taxon>
        <taxon>Spermatophyta</taxon>
        <taxon>Magnoliopsida</taxon>
        <taxon>eudicotyledons</taxon>
        <taxon>Gunneridae</taxon>
        <taxon>Pentapetalae</taxon>
        <taxon>asterids</taxon>
        <taxon>lamiids</taxon>
        <taxon>Lamiales</taxon>
        <taxon>Orobanchaceae</taxon>
        <taxon>Buchnereae</taxon>
        <taxon>Striga</taxon>
    </lineage>
</organism>
<accession>A0A5A7Q728</accession>
<proteinExistence type="predicted"/>
<gene>
    <name evidence="1" type="ORF">STAS_17732</name>
</gene>